<evidence type="ECO:0000256" key="1">
    <source>
        <dbReference type="SAM" id="SignalP"/>
    </source>
</evidence>
<keyword evidence="3" id="KW-1185">Reference proteome</keyword>
<evidence type="ECO:0008006" key="4">
    <source>
        <dbReference type="Google" id="ProtNLM"/>
    </source>
</evidence>
<accession>A0A1I1WN14</accession>
<dbReference type="AlphaFoldDB" id="A0A1I1WN14"/>
<feature type="signal peptide" evidence="1">
    <location>
        <begin position="1"/>
        <end position="18"/>
    </location>
</feature>
<proteinExistence type="predicted"/>
<name>A0A1I1WN14_PSEOC</name>
<reference evidence="3" key="1">
    <citation type="submission" date="2016-10" db="EMBL/GenBank/DDBJ databases">
        <authorList>
            <person name="Varghese N."/>
            <person name="Submissions S."/>
        </authorList>
    </citation>
    <scope>NUCLEOTIDE SEQUENCE [LARGE SCALE GENOMIC DNA]</scope>
    <source>
        <strain evidence="3">JCM 2783</strain>
    </source>
</reference>
<gene>
    <name evidence="2" type="ORF">SAMN05216372_10665</name>
</gene>
<feature type="chain" id="PRO_5017416735" description="PsiF repeat-containing protein" evidence="1">
    <location>
        <begin position="19"/>
        <end position="107"/>
    </location>
</feature>
<dbReference type="RefSeq" id="WP_093505226.1">
    <property type="nucleotide sequence ID" value="NZ_BSSG01000006.1"/>
</dbReference>
<organism evidence="2 3">
    <name type="scientific">Pseudomonas straminea</name>
    <dbReference type="NCBI Taxonomy" id="47882"/>
    <lineage>
        <taxon>Bacteria</taxon>
        <taxon>Pseudomonadati</taxon>
        <taxon>Pseudomonadota</taxon>
        <taxon>Gammaproteobacteria</taxon>
        <taxon>Pseudomonadales</taxon>
        <taxon>Pseudomonadaceae</taxon>
        <taxon>Phytopseudomonas</taxon>
    </lineage>
</organism>
<dbReference type="EMBL" id="FOMO01000006">
    <property type="protein sequence ID" value="SFD96526.1"/>
    <property type="molecule type" value="Genomic_DNA"/>
</dbReference>
<dbReference type="Proteomes" id="UP000243950">
    <property type="component" value="Unassembled WGS sequence"/>
</dbReference>
<sequence length="107" mass="11760">MKRIIATASLAICMSANADLFDDAAKGIGDYVMKPMADSLNKRVQRSLAEGNGPMAKGARANLKQQELAEKEANRGVRRSVKDCMKPGNVIDDDVQECVQGYREKTW</sequence>
<keyword evidence="1" id="KW-0732">Signal</keyword>
<evidence type="ECO:0000313" key="2">
    <source>
        <dbReference type="EMBL" id="SFD96526.1"/>
    </source>
</evidence>
<evidence type="ECO:0000313" key="3">
    <source>
        <dbReference type="Proteomes" id="UP000243950"/>
    </source>
</evidence>
<protein>
    <recommendedName>
        <fullName evidence="4">PsiF repeat-containing protein</fullName>
    </recommendedName>
</protein>